<dbReference type="FunFam" id="1.10.10.60:FF:000010">
    <property type="entry name" value="Transcriptional activator Myb isoform A"/>
    <property type="match status" value="1"/>
</dbReference>
<feature type="compositionally biased region" description="Basic and acidic residues" evidence="3">
    <location>
        <begin position="385"/>
        <end position="410"/>
    </location>
</feature>
<keyword evidence="2" id="KW-0238">DNA-binding</keyword>
<feature type="region of interest" description="Disordered" evidence="3">
    <location>
        <begin position="385"/>
        <end position="420"/>
    </location>
</feature>
<dbReference type="Gene3D" id="1.10.10.60">
    <property type="entry name" value="Homeodomain-like"/>
    <property type="match status" value="2"/>
</dbReference>
<feature type="compositionally biased region" description="Low complexity" evidence="3">
    <location>
        <begin position="133"/>
        <end position="151"/>
    </location>
</feature>
<sequence length="598" mass="66018">MISKPRSIKGPWTPEEDRQLRALVNELGAEKWVLIASRLHSRSGKQCRERWHNHLDPKIDKSPFTAKEDELIFKLFAQFGSKWAEMSKLMPGRPDNAIKNHFNTSMQRKRRRLSLQDPSELQMKFSENGTSGGPITSPLSSPTSATSPSLTRGNRFDPYERRHSMPSLEFSPKAQAQLHGPHGYHTHSNSRDYGQESGHHPQLHHHPQQPHHPQGYSNGGYPRTIPTPPKTPDAKMSLKFASNMSRSVSLGSNDRGIQGYPQQTAPGHVRPNLPSISSIQKPYQHGSMAPPMPGAPGSLSTSPTPSHLPTSATAPVLSGASKMGRSSSSQAISSMTGPQSPYTDDYHHPQQPLNSPPRPGHAHHRSLDADPFSALAELANLAAESREMTMEHSHGNGHKDYNGDERDRRGPGPGVSDVEDAVIKTMIERPTGMNMGRRFSTLGHVKEEEHGELGEDQQQQPPRGPTSPTRPGSRTPPRHRHQHHHSYHIDTRGATSPPRPILSPSNNSLSTSTTSSFRSSSSTKRLSVEFSTSISEPSNSDRDEEDMLLDDQEGKCRPTSASPTFDSRREGVTEPSASYLLNRRGSVRELMAIDNLCL</sequence>
<dbReference type="AlphaFoldDB" id="A0A9P5SVP1"/>
<comment type="caution">
    <text evidence="6">The sequence shown here is derived from an EMBL/GenBank/DDBJ whole genome shotgun (WGS) entry which is preliminary data.</text>
</comment>
<feature type="compositionally biased region" description="Low complexity" evidence="3">
    <location>
        <begin position="295"/>
        <end position="329"/>
    </location>
</feature>
<feature type="region of interest" description="Disordered" evidence="3">
    <location>
        <begin position="247"/>
        <end position="366"/>
    </location>
</feature>
<dbReference type="Proteomes" id="UP000696485">
    <property type="component" value="Unassembled WGS sequence"/>
</dbReference>
<feature type="domain" description="HTH myb-type" evidence="5">
    <location>
        <begin position="4"/>
        <end position="59"/>
    </location>
</feature>
<feature type="compositionally biased region" description="Low complexity" evidence="3">
    <location>
        <begin position="502"/>
        <end position="525"/>
    </location>
</feature>
<dbReference type="InterPro" id="IPR017930">
    <property type="entry name" value="Myb_dom"/>
</dbReference>
<dbReference type="InterPro" id="IPR050560">
    <property type="entry name" value="MYB_TF"/>
</dbReference>
<feature type="compositionally biased region" description="Acidic residues" evidence="3">
    <location>
        <begin position="542"/>
        <end position="551"/>
    </location>
</feature>
<gene>
    <name evidence="6" type="ORF">BG006_005014</name>
</gene>
<keyword evidence="7" id="KW-1185">Reference proteome</keyword>
<dbReference type="PANTHER" id="PTHR45614:SF25">
    <property type="entry name" value="MYB PROTEIN"/>
    <property type="match status" value="1"/>
</dbReference>
<evidence type="ECO:0000259" key="5">
    <source>
        <dbReference type="PROSITE" id="PS51294"/>
    </source>
</evidence>
<dbReference type="GO" id="GO:0000278">
    <property type="term" value="P:mitotic cell cycle"/>
    <property type="evidence" value="ECO:0007669"/>
    <property type="project" value="TreeGrafter"/>
</dbReference>
<proteinExistence type="predicted"/>
<evidence type="ECO:0000256" key="3">
    <source>
        <dbReference type="SAM" id="MobiDB-lite"/>
    </source>
</evidence>
<organism evidence="6 7">
    <name type="scientific">Podila minutissima</name>
    <dbReference type="NCBI Taxonomy" id="64525"/>
    <lineage>
        <taxon>Eukaryota</taxon>
        <taxon>Fungi</taxon>
        <taxon>Fungi incertae sedis</taxon>
        <taxon>Mucoromycota</taxon>
        <taxon>Mortierellomycotina</taxon>
        <taxon>Mortierellomycetes</taxon>
        <taxon>Mortierellales</taxon>
        <taxon>Mortierellaceae</taxon>
        <taxon>Podila</taxon>
    </lineage>
</organism>
<dbReference type="PANTHER" id="PTHR45614">
    <property type="entry name" value="MYB PROTEIN-RELATED"/>
    <property type="match status" value="1"/>
</dbReference>
<dbReference type="GO" id="GO:0045944">
    <property type="term" value="P:positive regulation of transcription by RNA polymerase II"/>
    <property type="evidence" value="ECO:0007669"/>
    <property type="project" value="TreeGrafter"/>
</dbReference>
<evidence type="ECO:0000259" key="4">
    <source>
        <dbReference type="PROSITE" id="PS50090"/>
    </source>
</evidence>
<feature type="domain" description="Myb-like" evidence="4">
    <location>
        <begin position="4"/>
        <end position="55"/>
    </location>
</feature>
<feature type="domain" description="HTH myb-type" evidence="5">
    <location>
        <begin position="61"/>
        <end position="110"/>
    </location>
</feature>
<evidence type="ECO:0000313" key="7">
    <source>
        <dbReference type="Proteomes" id="UP000696485"/>
    </source>
</evidence>
<keyword evidence="1" id="KW-0677">Repeat</keyword>
<feature type="region of interest" description="Disordered" evidence="3">
    <location>
        <begin position="91"/>
        <end position="162"/>
    </location>
</feature>
<evidence type="ECO:0000313" key="6">
    <source>
        <dbReference type="EMBL" id="KAF9337387.1"/>
    </source>
</evidence>
<protein>
    <submittedName>
        <fullName evidence="6">Uncharacterized protein</fullName>
    </submittedName>
</protein>
<dbReference type="InterPro" id="IPR009057">
    <property type="entry name" value="Homeodomain-like_sf"/>
</dbReference>
<dbReference type="GO" id="GO:0000981">
    <property type="term" value="F:DNA-binding transcription factor activity, RNA polymerase II-specific"/>
    <property type="evidence" value="ECO:0007669"/>
    <property type="project" value="TreeGrafter"/>
</dbReference>
<evidence type="ECO:0000256" key="1">
    <source>
        <dbReference type="ARBA" id="ARBA00022737"/>
    </source>
</evidence>
<dbReference type="EMBL" id="JAAAUY010000028">
    <property type="protein sequence ID" value="KAF9337387.1"/>
    <property type="molecule type" value="Genomic_DNA"/>
</dbReference>
<dbReference type="SUPFAM" id="SSF46689">
    <property type="entry name" value="Homeodomain-like"/>
    <property type="match status" value="1"/>
</dbReference>
<name>A0A9P5SVP1_9FUNG</name>
<feature type="compositionally biased region" description="Polar residues" evidence="3">
    <location>
        <begin position="330"/>
        <end position="342"/>
    </location>
</feature>
<dbReference type="GO" id="GO:0000978">
    <property type="term" value="F:RNA polymerase II cis-regulatory region sequence-specific DNA binding"/>
    <property type="evidence" value="ECO:0007669"/>
    <property type="project" value="TreeGrafter"/>
</dbReference>
<dbReference type="PROSITE" id="PS51294">
    <property type="entry name" value="HTH_MYB"/>
    <property type="match status" value="2"/>
</dbReference>
<feature type="compositionally biased region" description="Basic residues" evidence="3">
    <location>
        <begin position="476"/>
        <end position="486"/>
    </location>
</feature>
<dbReference type="GO" id="GO:0005634">
    <property type="term" value="C:nucleus"/>
    <property type="evidence" value="ECO:0007669"/>
    <property type="project" value="TreeGrafter"/>
</dbReference>
<dbReference type="CDD" id="cd00167">
    <property type="entry name" value="SANT"/>
    <property type="match status" value="2"/>
</dbReference>
<accession>A0A9P5SVP1</accession>
<feature type="region of interest" description="Disordered" evidence="3">
    <location>
        <begin position="448"/>
        <end position="575"/>
    </location>
</feature>
<dbReference type="PROSITE" id="PS50090">
    <property type="entry name" value="MYB_LIKE"/>
    <property type="match status" value="2"/>
</dbReference>
<feature type="domain" description="Myb-like" evidence="4">
    <location>
        <begin position="56"/>
        <end position="106"/>
    </location>
</feature>
<feature type="compositionally biased region" description="Low complexity" evidence="3">
    <location>
        <begin position="457"/>
        <end position="475"/>
    </location>
</feature>
<feature type="compositionally biased region" description="Polar residues" evidence="3">
    <location>
        <begin position="529"/>
        <end position="538"/>
    </location>
</feature>
<dbReference type="InterPro" id="IPR001005">
    <property type="entry name" value="SANT/Myb"/>
</dbReference>
<dbReference type="SMART" id="SM00717">
    <property type="entry name" value="SANT"/>
    <property type="match status" value="2"/>
</dbReference>
<reference evidence="6" key="1">
    <citation type="journal article" date="2020" name="Fungal Divers.">
        <title>Resolving the Mortierellaceae phylogeny through synthesis of multi-gene phylogenetics and phylogenomics.</title>
        <authorList>
            <person name="Vandepol N."/>
            <person name="Liber J."/>
            <person name="Desiro A."/>
            <person name="Na H."/>
            <person name="Kennedy M."/>
            <person name="Barry K."/>
            <person name="Grigoriev I.V."/>
            <person name="Miller A.N."/>
            <person name="O'Donnell K."/>
            <person name="Stajich J.E."/>
            <person name="Bonito G."/>
        </authorList>
    </citation>
    <scope>NUCLEOTIDE SEQUENCE</scope>
    <source>
        <strain evidence="6">NVP1</strain>
    </source>
</reference>
<evidence type="ECO:0000256" key="2">
    <source>
        <dbReference type="ARBA" id="ARBA00023125"/>
    </source>
</evidence>
<feature type="region of interest" description="Disordered" evidence="3">
    <location>
        <begin position="174"/>
        <end position="235"/>
    </location>
</feature>
<feature type="compositionally biased region" description="Basic and acidic residues" evidence="3">
    <location>
        <begin position="189"/>
        <end position="199"/>
    </location>
</feature>
<dbReference type="Pfam" id="PF13921">
    <property type="entry name" value="Myb_DNA-bind_6"/>
    <property type="match status" value="1"/>
</dbReference>